<feature type="region of interest" description="Disordered" evidence="2">
    <location>
        <begin position="695"/>
        <end position="738"/>
    </location>
</feature>
<dbReference type="AlphaFoldDB" id="A0A1D2ADZ4"/>
<feature type="domain" description="BRCT" evidence="3">
    <location>
        <begin position="502"/>
        <end position="564"/>
    </location>
</feature>
<sequence length="750" mass="78899">MSPSRGLFAGHRVLCTAVTVAERDRLVQHLREEGATLITVFSVESPPDVVVTRSALATGSRLCRLSRPDIPAVTPDWVTACVSAGRLLAHHPHRLPCFSGMTICLSGLGSSEKQDLVQLVEAHNGRHSAALDRRCTHLVTCTTQSDKYRFALTHDIVCVSPAWVQSSVSHGFCPPELDFPCSDENADPNPSASMLEQTRDGSGAAAPTSGSSLLPTSVLQPSSRPPALSDPSAGPMSLCMDACYLWLVGCGPQEQLQALQAIRRVAAKRFAAPHPLLTHVIVGGALSDTDARRVAAVASGNASLQVVCLDWLLDCVKKGCILACRPYHFRAPPGARGGAGAIAMAGMSSGTAEQSASEASKGHAGILVGRYFTLSALCNPEELARARQVIKSQGGKIFHESTVHTVPSREVAYALCPASLTHAQVKALCSASSDFTYVPEDHRVTSYWMECSLLAGKLVPHSRGAPCYRPLPYPFPLPGVEKLRICISGYDVHVRSAINFSVQLVGGTHSSEAMTRANTHLVLPEAVGEKYKHCAAFGVTPVTADWLVDSITAGLLQPEKEYHPGRRAAAQPPLAHQSQAGGRPRQGQSQEQCGAGEGRASQASRKRAGEGAPADLGPLNLESLLEMTEGGAGHREKAGPPPKRLPRRCWSRAGDCGAASQPLQPISGTAPGGTPGPAPGLDDVVDTISCILEDLSNSLPGDGPSQHPRSQGHSTRRAVPAGMSGGQGGRGSAAPSMQDCMVSQSIEYGC</sequence>
<dbReference type="Pfam" id="PF00533">
    <property type="entry name" value="BRCT"/>
    <property type="match status" value="1"/>
</dbReference>
<evidence type="ECO:0000256" key="2">
    <source>
        <dbReference type="SAM" id="MobiDB-lite"/>
    </source>
</evidence>
<gene>
    <name evidence="4" type="ORF">g.11685</name>
</gene>
<organism evidence="4">
    <name type="scientific">Auxenochlorella protothecoides</name>
    <name type="common">Green microalga</name>
    <name type="synonym">Chlorella protothecoides</name>
    <dbReference type="NCBI Taxonomy" id="3075"/>
    <lineage>
        <taxon>Eukaryota</taxon>
        <taxon>Viridiplantae</taxon>
        <taxon>Chlorophyta</taxon>
        <taxon>core chlorophytes</taxon>
        <taxon>Trebouxiophyceae</taxon>
        <taxon>Chlorellales</taxon>
        <taxon>Chlorellaceae</taxon>
        <taxon>Auxenochlorella</taxon>
    </lineage>
</organism>
<dbReference type="SMART" id="SM00292">
    <property type="entry name" value="BRCT"/>
    <property type="match status" value="4"/>
</dbReference>
<accession>A0A1D2ADZ4</accession>
<dbReference type="InterPro" id="IPR001357">
    <property type="entry name" value="BRCT_dom"/>
</dbReference>
<dbReference type="GO" id="GO:0007095">
    <property type="term" value="P:mitotic G2 DNA damage checkpoint signaling"/>
    <property type="evidence" value="ECO:0007669"/>
    <property type="project" value="TreeGrafter"/>
</dbReference>
<dbReference type="EMBL" id="GDKF01001220">
    <property type="protein sequence ID" value="JAT77402.1"/>
    <property type="molecule type" value="Transcribed_RNA"/>
</dbReference>
<feature type="domain" description="BRCT" evidence="3">
    <location>
        <begin position="3"/>
        <end position="95"/>
    </location>
</feature>
<feature type="compositionally biased region" description="Polar residues" evidence="2">
    <location>
        <begin position="576"/>
        <end position="592"/>
    </location>
</feature>
<dbReference type="CDD" id="cd17731">
    <property type="entry name" value="BRCT_TopBP1_rpt2_like"/>
    <property type="match status" value="1"/>
</dbReference>
<feature type="compositionally biased region" description="Polar residues" evidence="2">
    <location>
        <begin position="213"/>
        <end position="222"/>
    </location>
</feature>
<dbReference type="PANTHER" id="PTHR13561">
    <property type="entry name" value="DNA REPLICATION REGULATOR DPB11-RELATED"/>
    <property type="match status" value="1"/>
</dbReference>
<dbReference type="GO" id="GO:0033314">
    <property type="term" value="P:mitotic DNA replication checkpoint signaling"/>
    <property type="evidence" value="ECO:0007669"/>
    <property type="project" value="TreeGrafter"/>
</dbReference>
<evidence type="ECO:0000259" key="3">
    <source>
        <dbReference type="PROSITE" id="PS50172"/>
    </source>
</evidence>
<dbReference type="SUPFAM" id="SSF52113">
    <property type="entry name" value="BRCT domain"/>
    <property type="match status" value="4"/>
</dbReference>
<dbReference type="InterPro" id="IPR036420">
    <property type="entry name" value="BRCT_dom_sf"/>
</dbReference>
<feature type="region of interest" description="Disordered" evidence="2">
    <location>
        <begin position="564"/>
        <end position="682"/>
    </location>
</feature>
<evidence type="ECO:0000313" key="4">
    <source>
        <dbReference type="EMBL" id="JAT77402.1"/>
    </source>
</evidence>
<evidence type="ECO:0000256" key="1">
    <source>
        <dbReference type="ARBA" id="ARBA00022737"/>
    </source>
</evidence>
<feature type="domain" description="BRCT" evidence="3">
    <location>
        <begin position="93"/>
        <end position="168"/>
    </location>
</feature>
<feature type="domain" description="BRCT" evidence="3">
    <location>
        <begin position="278"/>
        <end position="329"/>
    </location>
</feature>
<dbReference type="Pfam" id="PF12738">
    <property type="entry name" value="PTCB-BRCT"/>
    <property type="match status" value="1"/>
</dbReference>
<proteinExistence type="predicted"/>
<dbReference type="InterPro" id="IPR059215">
    <property type="entry name" value="BRCT2_TopBP1-like"/>
</dbReference>
<dbReference type="PROSITE" id="PS50172">
    <property type="entry name" value="BRCT"/>
    <property type="match status" value="4"/>
</dbReference>
<protein>
    <recommendedName>
        <fullName evidence="3">BRCT domain-containing protein</fullName>
    </recommendedName>
</protein>
<feature type="compositionally biased region" description="Low complexity" evidence="2">
    <location>
        <begin position="201"/>
        <end position="212"/>
    </location>
</feature>
<reference evidence="4" key="1">
    <citation type="submission" date="2015-08" db="EMBL/GenBank/DDBJ databases">
        <authorList>
            <person name="Babu N.S."/>
            <person name="Beckwith C.J."/>
            <person name="Beseler K.G."/>
            <person name="Brison A."/>
            <person name="Carone J.V."/>
            <person name="Caskin T.P."/>
            <person name="Diamond M."/>
            <person name="Durham M.E."/>
            <person name="Foxe J.M."/>
            <person name="Go M."/>
            <person name="Henderson B.A."/>
            <person name="Jones I.B."/>
            <person name="McGettigan J.A."/>
            <person name="Micheletti S.J."/>
            <person name="Nasrallah M.E."/>
            <person name="Ortiz D."/>
            <person name="Piller C.R."/>
            <person name="Privatt S.R."/>
            <person name="Schneider S.L."/>
            <person name="Sharp S."/>
            <person name="Smith T.C."/>
            <person name="Stanton J.D."/>
            <person name="Ullery H.E."/>
            <person name="Wilson R.J."/>
            <person name="Serrano M.G."/>
            <person name="Buck G."/>
            <person name="Lee V."/>
            <person name="Wang Y."/>
            <person name="Carvalho R."/>
            <person name="Voegtly L."/>
            <person name="Shi R."/>
            <person name="Duckworth R."/>
            <person name="Johnson A."/>
            <person name="Loviza R."/>
            <person name="Walstead R."/>
            <person name="Shah Z."/>
            <person name="Kiflezghi M."/>
            <person name="Wade K."/>
            <person name="Ball S.L."/>
            <person name="Bradley K.W."/>
            <person name="Asai D.J."/>
            <person name="Bowman C.A."/>
            <person name="Russell D.A."/>
            <person name="Pope W.H."/>
            <person name="Jacobs-Sera D."/>
            <person name="Hendrix R.W."/>
            <person name="Hatfull G.F."/>
        </authorList>
    </citation>
    <scope>NUCLEOTIDE SEQUENCE</scope>
</reference>
<dbReference type="PANTHER" id="PTHR13561:SF20">
    <property type="entry name" value="DNA TOPOISOMERASE 2-BINDING PROTEIN 1"/>
    <property type="match status" value="1"/>
</dbReference>
<feature type="region of interest" description="Disordered" evidence="2">
    <location>
        <begin position="183"/>
        <end position="230"/>
    </location>
</feature>
<dbReference type="Gene3D" id="3.40.50.10190">
    <property type="entry name" value="BRCT domain"/>
    <property type="match status" value="5"/>
</dbReference>
<name>A0A1D2ADZ4_AUXPR</name>
<keyword evidence="1" id="KW-0677">Repeat</keyword>
<dbReference type="GO" id="GO:0006270">
    <property type="term" value="P:DNA replication initiation"/>
    <property type="evidence" value="ECO:0007669"/>
    <property type="project" value="TreeGrafter"/>
</dbReference>